<keyword evidence="2" id="KW-1185">Reference proteome</keyword>
<proteinExistence type="predicted"/>
<protein>
    <submittedName>
        <fullName evidence="1">Uncharacterized protein</fullName>
    </submittedName>
</protein>
<dbReference type="Proteomes" id="UP000306319">
    <property type="component" value="Unassembled WGS sequence"/>
</dbReference>
<gene>
    <name evidence="1" type="ORF">E5331_18605</name>
</gene>
<organism evidence="1 2">
    <name type="scientific">Lepagella muris</name>
    <dbReference type="NCBI Taxonomy" id="3032870"/>
    <lineage>
        <taxon>Bacteria</taxon>
        <taxon>Pseudomonadati</taxon>
        <taxon>Bacteroidota</taxon>
        <taxon>Bacteroidia</taxon>
        <taxon>Bacteroidales</taxon>
        <taxon>Muribaculaceae</taxon>
        <taxon>Lepagella</taxon>
    </lineage>
</organism>
<sequence length="406" mass="43523">MIMRATRWCMAVMFWLVSAGCSGNRVASDADDSVSVGSDEPVASDITSRIDHLADSIVATMTLEQRVGQCFMPTVYASDDKETILRLKRYMSDYHVGGIVLLKGNLRSAAEMTRVAAMAEIPLFIAIDAEWGLGMRLTDAPGFPRNGRLGDEADEPLLFDYGAEVARECRRVGINMVLGPVVDVVENPNGVIGSRSFGSDPKRVADLGVAYARGLESGRVISVAKHFPGHGSPAVDSHKSLPVISRSLHLLDSIDLYPFRSYIDAGLSGVMAGHLAVPAIDPQSLPAAVSSVVIGDLLRDDMGFSGLVLTDALNMGGVAGYHAADALKAGADIVVAPADTGEEINRVLDMVENGELPIETIDDRCRRIIFHKYLVGAFEADSISLHHLREEVRSGADTLYNRLAGS</sequence>
<evidence type="ECO:0000313" key="2">
    <source>
        <dbReference type="Proteomes" id="UP000306319"/>
    </source>
</evidence>
<reference evidence="1" key="1">
    <citation type="submission" date="2019-04" db="EMBL/GenBank/DDBJ databases">
        <title>Microbes associate with the intestines of laboratory mice.</title>
        <authorList>
            <person name="Navarre W."/>
            <person name="Wong E."/>
            <person name="Huang K."/>
            <person name="Tropini C."/>
            <person name="Ng K."/>
            <person name="Yu B."/>
        </authorList>
    </citation>
    <scope>NUCLEOTIDE SEQUENCE</scope>
    <source>
        <strain evidence="1">NM04_E33</strain>
    </source>
</reference>
<name>A0AC61RCX5_9BACT</name>
<comment type="caution">
    <text evidence="1">The sequence shown here is derived from an EMBL/GenBank/DDBJ whole genome shotgun (WGS) entry which is preliminary data.</text>
</comment>
<dbReference type="EMBL" id="SRYB01000043">
    <property type="protein sequence ID" value="TGY76189.1"/>
    <property type="molecule type" value="Genomic_DNA"/>
</dbReference>
<accession>A0AC61RCX5</accession>
<evidence type="ECO:0000313" key="1">
    <source>
        <dbReference type="EMBL" id="TGY76189.1"/>
    </source>
</evidence>